<comment type="caution">
    <text evidence="3">The sequence shown here is derived from an EMBL/GenBank/DDBJ whole genome shotgun (WGS) entry which is preliminary data.</text>
</comment>
<feature type="region of interest" description="Disordered" evidence="1">
    <location>
        <begin position="314"/>
        <end position="338"/>
    </location>
</feature>
<evidence type="ECO:0000256" key="1">
    <source>
        <dbReference type="SAM" id="MobiDB-lite"/>
    </source>
</evidence>
<evidence type="ECO:0000259" key="2">
    <source>
        <dbReference type="Pfam" id="PF00149"/>
    </source>
</evidence>
<dbReference type="AlphaFoldDB" id="A0A3N4G275"/>
<name>A0A3N4G275_9ACTN</name>
<dbReference type="Proteomes" id="UP000267536">
    <property type="component" value="Unassembled WGS sequence"/>
</dbReference>
<evidence type="ECO:0000313" key="4">
    <source>
        <dbReference type="Proteomes" id="UP000267536"/>
    </source>
</evidence>
<dbReference type="GO" id="GO:0016787">
    <property type="term" value="F:hydrolase activity"/>
    <property type="evidence" value="ECO:0007669"/>
    <property type="project" value="InterPro"/>
</dbReference>
<keyword evidence="4" id="KW-1185">Reference proteome</keyword>
<proteinExistence type="predicted"/>
<dbReference type="PANTHER" id="PTHR36492:SF2">
    <property type="entry name" value="[ACYL-CARRIER-PROTEIN] PHOSPHODIESTERASE PPTH"/>
    <property type="match status" value="1"/>
</dbReference>
<dbReference type="EMBL" id="RKMH01000026">
    <property type="protein sequence ID" value="RPA56358.1"/>
    <property type="molecule type" value="Genomic_DNA"/>
</dbReference>
<reference evidence="3 4" key="1">
    <citation type="submission" date="2018-11" db="EMBL/GenBank/DDBJ databases">
        <title>Draft genome sequence of Gordonia sp. RS15-1S isolated from rice stems.</title>
        <authorList>
            <person name="Muangham S."/>
        </authorList>
    </citation>
    <scope>NUCLEOTIDE SEQUENCE [LARGE SCALE GENOMIC DNA]</scope>
    <source>
        <strain evidence="3 4">RS15-1S</strain>
    </source>
</reference>
<sequence>MARWMLVATLWAISDLHVAHRGNEHILDQIRPTTSDDWLIVAGDVSERTDDIVETLRRLRARFRTVVWVPGNHELYTTAKDPLQVFGVARYDYLVQACRDMGIVTPEDIYPLFDPGDGSTPVRVVPMFLLYDYTFRPEGTSTALAALALARERNVVATDEFLLSPEPFPTRDAWGRARVAATRARLEALDPTEQTILINHWPLRREPTDTLMYPEFALWCGTTETADWHTRFNAACCVYGHLHIPRTTFYDLVRFEEVSVGYPREWKRRGLPEPLLRQIAPDPGLREEDLPPHGARFELPPDYERRAADFARRLEQRRAEQAARRAERSTNDTRRDQP</sequence>
<dbReference type="Pfam" id="PF00149">
    <property type="entry name" value="Metallophos"/>
    <property type="match status" value="1"/>
</dbReference>
<dbReference type="CDD" id="cd00838">
    <property type="entry name" value="MPP_superfamily"/>
    <property type="match status" value="1"/>
</dbReference>
<dbReference type="OrthoDB" id="9013891at2"/>
<dbReference type="InterPro" id="IPR052963">
    <property type="entry name" value="Pantetheine_PDE"/>
</dbReference>
<dbReference type="InterPro" id="IPR029052">
    <property type="entry name" value="Metallo-depent_PP-like"/>
</dbReference>
<protein>
    <submittedName>
        <fullName evidence="3">Metallophosphoesterase</fullName>
    </submittedName>
</protein>
<evidence type="ECO:0000313" key="3">
    <source>
        <dbReference type="EMBL" id="RPA56358.1"/>
    </source>
</evidence>
<dbReference type="InterPro" id="IPR004843">
    <property type="entry name" value="Calcineurin-like_PHP"/>
</dbReference>
<dbReference type="PANTHER" id="PTHR36492">
    <property type="match status" value="1"/>
</dbReference>
<organism evidence="3 4">
    <name type="scientific">Gordonia oryzae</name>
    <dbReference type="NCBI Taxonomy" id="2487349"/>
    <lineage>
        <taxon>Bacteria</taxon>
        <taxon>Bacillati</taxon>
        <taxon>Actinomycetota</taxon>
        <taxon>Actinomycetes</taxon>
        <taxon>Mycobacteriales</taxon>
        <taxon>Gordoniaceae</taxon>
        <taxon>Gordonia</taxon>
    </lineage>
</organism>
<feature type="domain" description="Calcineurin-like phosphoesterase" evidence="2">
    <location>
        <begin position="9"/>
        <end position="245"/>
    </location>
</feature>
<dbReference type="Gene3D" id="3.60.21.10">
    <property type="match status" value="1"/>
</dbReference>
<accession>A0A3N4G275</accession>
<dbReference type="SUPFAM" id="SSF56300">
    <property type="entry name" value="Metallo-dependent phosphatases"/>
    <property type="match status" value="1"/>
</dbReference>
<gene>
    <name evidence="3" type="ORF">EF294_21225</name>
</gene>